<accession>A0A853CY95</accession>
<dbReference type="SUPFAM" id="SSF57938">
    <property type="entry name" value="DnaJ/Hsp40 cysteine-rich domain"/>
    <property type="match status" value="1"/>
</dbReference>
<evidence type="ECO:0000313" key="1">
    <source>
        <dbReference type="EMBL" id="NYJ25508.1"/>
    </source>
</evidence>
<comment type="caution">
    <text evidence="1">The sequence shown here is derived from an EMBL/GenBank/DDBJ whole genome shotgun (WGS) entry which is preliminary data.</text>
</comment>
<dbReference type="EMBL" id="JACCFL010000001">
    <property type="protein sequence ID" value="NYJ25508.1"/>
    <property type="molecule type" value="Genomic_DNA"/>
</dbReference>
<dbReference type="AlphaFoldDB" id="A0A853CY95"/>
<protein>
    <submittedName>
        <fullName evidence="1">DnaJ-class molecular chaperone</fullName>
    </submittedName>
</protein>
<organism evidence="1 2">
    <name type="scientific">Leifsonia shinshuensis</name>
    <dbReference type="NCBI Taxonomy" id="150026"/>
    <lineage>
        <taxon>Bacteria</taxon>
        <taxon>Bacillati</taxon>
        <taxon>Actinomycetota</taxon>
        <taxon>Actinomycetes</taxon>
        <taxon>Micrococcales</taxon>
        <taxon>Microbacteriaceae</taxon>
        <taxon>Leifsonia</taxon>
    </lineage>
</organism>
<dbReference type="Gene3D" id="6.20.20.10">
    <property type="match status" value="1"/>
</dbReference>
<dbReference type="InterPro" id="IPR036410">
    <property type="entry name" value="HSP_DnaJ_Cys-rich_dom_sf"/>
</dbReference>
<sequence>MRTLEICERCDGTGADPRQHSEEIILCVECGGDGCHVTYYAELQQTA</sequence>
<proteinExistence type="predicted"/>
<name>A0A853CY95_9MICO</name>
<dbReference type="RefSeq" id="WP_179603900.1">
    <property type="nucleotide sequence ID" value="NZ_BAABEH010000001.1"/>
</dbReference>
<evidence type="ECO:0000313" key="2">
    <source>
        <dbReference type="Proteomes" id="UP000578352"/>
    </source>
</evidence>
<gene>
    <name evidence="1" type="ORF">HNR13_003795</name>
</gene>
<reference evidence="1 2" key="1">
    <citation type="submission" date="2020-07" db="EMBL/GenBank/DDBJ databases">
        <title>Sequencing the genomes of 1000 actinobacteria strains.</title>
        <authorList>
            <person name="Klenk H.-P."/>
        </authorList>
    </citation>
    <scope>NUCLEOTIDE SEQUENCE [LARGE SCALE GENOMIC DNA]</scope>
    <source>
        <strain evidence="1 2">DSM 15165</strain>
    </source>
</reference>
<dbReference type="Proteomes" id="UP000578352">
    <property type="component" value="Unassembled WGS sequence"/>
</dbReference>